<reference evidence="2" key="1">
    <citation type="submission" date="2016-10" db="EMBL/GenBank/DDBJ databases">
        <authorList>
            <person name="Varghese N."/>
        </authorList>
    </citation>
    <scope>NUCLEOTIDE SEQUENCE [LARGE SCALE GENOMIC DNA]</scope>
    <source>
        <strain evidence="2">92MFCol6.1</strain>
    </source>
</reference>
<evidence type="ECO:0000313" key="2">
    <source>
        <dbReference type="Proteomes" id="UP000191133"/>
    </source>
</evidence>
<dbReference type="AlphaFoldDB" id="A0A1W1H3B2"/>
<sequence>MLGNRIAQYDSVSAFSIELVEVCKRYLVERANELGGVTRAGKLHQLTQSYLSILRPIPLPFAGRLRNVADLHLALGGSGSIRELQATVWRTICFVLLPDLMAGGARSKPARAARNAGLDCDFCLELIEHAKSKLERSQVLSHREVLCPPSDPIKFWQSEARVGPPDLGRFSRCWSGHRRADFLREGGAFSGVEIALRSPRGEEYVPWLDGARLVCMRPDSVFAKTAAALREPVITGPSNTAADMTKFARILGAGGDPRLTPAAIAYLLPTGSHSLFEVLFGLRMGTAFPDIHELAYWRHQAIVGESSNDHSV</sequence>
<evidence type="ECO:0000313" key="1">
    <source>
        <dbReference type="EMBL" id="SLM26082.1"/>
    </source>
</evidence>
<proteinExistence type="predicted"/>
<dbReference type="RefSeq" id="WP_139784992.1">
    <property type="nucleotide sequence ID" value="NZ_FWEU01000006.1"/>
</dbReference>
<dbReference type="EMBL" id="FWEU01000006">
    <property type="protein sequence ID" value="SLM26082.1"/>
    <property type="molecule type" value="Genomic_DNA"/>
</dbReference>
<name>A0A1W1H3B2_9GAMM</name>
<protein>
    <submittedName>
        <fullName evidence="1">Uncharacterized protein</fullName>
    </submittedName>
</protein>
<accession>A0A1W1H3B2</accession>
<dbReference type="Proteomes" id="UP000191133">
    <property type="component" value="Unassembled WGS sequence"/>
</dbReference>
<organism evidence="1 2">
    <name type="scientific">Stenotrophomonas indicatrix</name>
    <dbReference type="NCBI Taxonomy" id="2045451"/>
    <lineage>
        <taxon>Bacteria</taxon>
        <taxon>Pseudomonadati</taxon>
        <taxon>Pseudomonadota</taxon>
        <taxon>Gammaproteobacteria</taxon>
        <taxon>Lysobacterales</taxon>
        <taxon>Lysobacteraceae</taxon>
        <taxon>Stenotrophomonas</taxon>
    </lineage>
</organism>
<gene>
    <name evidence="1" type="ORF">SAMN04488690_3840</name>
</gene>